<evidence type="ECO:0000256" key="3">
    <source>
        <dbReference type="ARBA" id="ARBA00022989"/>
    </source>
</evidence>
<evidence type="ECO:0000256" key="5">
    <source>
        <dbReference type="SAM" id="Phobius"/>
    </source>
</evidence>
<dbReference type="AlphaFoldDB" id="A0A3E2DI19"/>
<dbReference type="Pfam" id="PF09685">
    <property type="entry name" value="MamF_MmsF"/>
    <property type="match status" value="1"/>
</dbReference>
<evidence type="ECO:0000256" key="4">
    <source>
        <dbReference type="ARBA" id="ARBA00023136"/>
    </source>
</evidence>
<feature type="domain" description="DUF1707" evidence="6">
    <location>
        <begin position="19"/>
        <end position="68"/>
    </location>
</feature>
<evidence type="ECO:0000259" key="6">
    <source>
        <dbReference type="Pfam" id="PF08044"/>
    </source>
</evidence>
<evidence type="ECO:0000256" key="1">
    <source>
        <dbReference type="ARBA" id="ARBA00004141"/>
    </source>
</evidence>
<sequence>MDVVNSCQPWQSGEDQWLVNDAQRDRVVDFLRNSYVDGRLSPADFEDRVSRALAAVTRADLNATLAGLAVIGGRARSPQTARIAPGESLAAGLIGLSPLFLGPLGPMLGVAISPRGSWTRRQVAHQANFQVLALLLAMVVLGVVAKTGMLVIAFPLVGMAWFAGTITHAARAFEGVEWTNPLLDAIPLKFFDDGRRRLTGSVTRGR</sequence>
<dbReference type="EMBL" id="NOWI01000004">
    <property type="protein sequence ID" value="RFT44934.1"/>
    <property type="molecule type" value="Genomic_DNA"/>
</dbReference>
<accession>A0A3E2DI19</accession>
<evidence type="ECO:0000256" key="2">
    <source>
        <dbReference type="ARBA" id="ARBA00022692"/>
    </source>
</evidence>
<reference evidence="7 8" key="1">
    <citation type="submission" date="2017-07" db="EMBL/GenBank/DDBJ databases">
        <authorList>
            <person name="Sun Z.S."/>
            <person name="Albrecht U."/>
            <person name="Echele G."/>
            <person name="Lee C.C."/>
        </authorList>
    </citation>
    <scope>NUCLEOTIDE SEQUENCE [LARGE SCALE GENOMIC DNA]</scope>
    <source>
        <strain evidence="7 8">P16-029</strain>
    </source>
</reference>
<keyword evidence="2 5" id="KW-0812">Transmembrane</keyword>
<dbReference type="InterPro" id="IPR012551">
    <property type="entry name" value="DUF1707_SHOCT-like"/>
</dbReference>
<evidence type="ECO:0000313" key="8">
    <source>
        <dbReference type="Proteomes" id="UP000259211"/>
    </source>
</evidence>
<feature type="transmembrane region" description="Helical" evidence="5">
    <location>
        <begin position="89"/>
        <end position="112"/>
    </location>
</feature>
<name>A0A3E2DI19_9ACTN</name>
<keyword evidence="4 5" id="KW-0472">Membrane</keyword>
<comment type="caution">
    <text evidence="7">The sequence shown here is derived from an EMBL/GenBank/DDBJ whole genome shotgun (WGS) entry which is preliminary data.</text>
</comment>
<gene>
    <name evidence="7" type="ORF">CHT91_05640</name>
</gene>
<proteinExistence type="predicted"/>
<comment type="subcellular location">
    <subcellularLocation>
        <location evidence="1">Membrane</location>
        <topology evidence="1">Multi-pass membrane protein</topology>
    </subcellularLocation>
</comment>
<feature type="transmembrane region" description="Helical" evidence="5">
    <location>
        <begin position="132"/>
        <end position="162"/>
    </location>
</feature>
<dbReference type="InterPro" id="IPR019109">
    <property type="entry name" value="MamF_MmsF"/>
</dbReference>
<protein>
    <recommendedName>
        <fullName evidence="6">DUF1707 domain-containing protein</fullName>
    </recommendedName>
</protein>
<dbReference type="Proteomes" id="UP000259211">
    <property type="component" value="Unassembled WGS sequence"/>
</dbReference>
<organism evidence="7 8">
    <name type="scientific">Cutibacterium avidum</name>
    <dbReference type="NCBI Taxonomy" id="33010"/>
    <lineage>
        <taxon>Bacteria</taxon>
        <taxon>Bacillati</taxon>
        <taxon>Actinomycetota</taxon>
        <taxon>Actinomycetes</taxon>
        <taxon>Propionibacteriales</taxon>
        <taxon>Propionibacteriaceae</taxon>
        <taxon>Cutibacterium</taxon>
    </lineage>
</organism>
<evidence type="ECO:0000313" key="7">
    <source>
        <dbReference type="EMBL" id="RFT44934.1"/>
    </source>
</evidence>
<dbReference type="Pfam" id="PF08044">
    <property type="entry name" value="DUF1707"/>
    <property type="match status" value="1"/>
</dbReference>
<keyword evidence="3 5" id="KW-1133">Transmembrane helix</keyword>